<dbReference type="Pfam" id="PF06968">
    <property type="entry name" value="BATS"/>
    <property type="match status" value="1"/>
</dbReference>
<keyword evidence="6" id="KW-0411">Iron-sulfur</keyword>
<keyword evidence="2" id="KW-0004">4Fe-4S</keyword>
<evidence type="ECO:0000256" key="1">
    <source>
        <dbReference type="ARBA" id="ARBA00001966"/>
    </source>
</evidence>
<dbReference type="InterPro" id="IPR010722">
    <property type="entry name" value="BATS_dom"/>
</dbReference>
<dbReference type="InterPro" id="IPR012726">
    <property type="entry name" value="ThiH"/>
</dbReference>
<comment type="cofactor">
    <cofactor evidence="1">
        <name>[4Fe-4S] cluster</name>
        <dbReference type="ChEBI" id="CHEBI:49883"/>
    </cofactor>
</comment>
<evidence type="ECO:0000256" key="2">
    <source>
        <dbReference type="ARBA" id="ARBA00022485"/>
    </source>
</evidence>
<dbReference type="SMART" id="SM00876">
    <property type="entry name" value="BATS"/>
    <property type="match status" value="1"/>
</dbReference>
<keyword evidence="3" id="KW-0949">S-adenosyl-L-methionine</keyword>
<sequence>MKTFTDYWRTLNWDDLRLRINSKTAADVERALNATRLTRDDLMALLSPAASAYLEPLAQKAQRLTRQRFGNTVSFYVPLYLSNLCANDCTYCGFSMSNHIKRKTLDESEIARECAAIREMGFEHLLLVTGEHQGKVGMDYFRRHLPTIRRQFASLQMEVQPLSMEEYAELKTLGLDGVMVYQETWHEAQYARHHLRGKKQDFFWRLETPDRLGQAGIDKIGLGALIGLSDSWRVDCYMMAEHLLWLQQHYWQSRFSVSFPRLRPCAGGIEPASLMDERQLVQTICAFRLFSPEIELSLSTRESPWFRDHVVPLAINNVSAFSKTQPGGYADNHPELEQFSPHDDRRPEEVASALAARGLQPVWKDWDSWLGRTPQENGNVAVTR</sequence>
<dbReference type="InterPro" id="IPR034428">
    <property type="entry name" value="ThiH/NoCL/HydG-like"/>
</dbReference>
<feature type="compositionally biased region" description="Basic and acidic residues" evidence="7">
    <location>
        <begin position="332"/>
        <end position="345"/>
    </location>
</feature>
<dbReference type="PANTHER" id="PTHR43583">
    <property type="entry name" value="2-IMINOACETATE SYNTHASE"/>
    <property type="match status" value="1"/>
</dbReference>
<dbReference type="PANTHER" id="PTHR43583:SF1">
    <property type="entry name" value="2-IMINOACETATE SYNTHASE"/>
    <property type="match status" value="1"/>
</dbReference>
<evidence type="ECO:0000256" key="7">
    <source>
        <dbReference type="SAM" id="MobiDB-lite"/>
    </source>
</evidence>
<dbReference type="Pfam" id="PF04055">
    <property type="entry name" value="Radical_SAM"/>
    <property type="match status" value="1"/>
</dbReference>
<evidence type="ECO:0000313" key="9">
    <source>
        <dbReference type="EMBL" id="BDD53634.1"/>
    </source>
</evidence>
<evidence type="ECO:0000256" key="6">
    <source>
        <dbReference type="ARBA" id="ARBA00023014"/>
    </source>
</evidence>
<feature type="domain" description="Radical SAM core" evidence="8">
    <location>
        <begin position="71"/>
        <end position="301"/>
    </location>
</feature>
<evidence type="ECO:0000313" key="10">
    <source>
        <dbReference type="Proteomes" id="UP001320460"/>
    </source>
</evidence>
<dbReference type="SFLD" id="SFLDF00301">
    <property type="entry name" value="2-iminoacetate_synthase_(ThiH)"/>
    <property type="match status" value="1"/>
</dbReference>
<dbReference type="Proteomes" id="UP001320460">
    <property type="component" value="Chromosome"/>
</dbReference>
<dbReference type="SUPFAM" id="SSF102114">
    <property type="entry name" value="Radical SAM enzymes"/>
    <property type="match status" value="1"/>
</dbReference>
<protein>
    <submittedName>
        <fullName evidence="9">Thiamine biosynthesis protein ThiH</fullName>
    </submittedName>
</protein>
<proteinExistence type="predicted"/>
<evidence type="ECO:0000256" key="5">
    <source>
        <dbReference type="ARBA" id="ARBA00023004"/>
    </source>
</evidence>
<evidence type="ECO:0000256" key="3">
    <source>
        <dbReference type="ARBA" id="ARBA00022691"/>
    </source>
</evidence>
<evidence type="ECO:0000256" key="4">
    <source>
        <dbReference type="ARBA" id="ARBA00022723"/>
    </source>
</evidence>
<dbReference type="PROSITE" id="PS51918">
    <property type="entry name" value="RADICAL_SAM"/>
    <property type="match status" value="1"/>
</dbReference>
<dbReference type="Gene3D" id="3.20.20.70">
    <property type="entry name" value="Aldolase class I"/>
    <property type="match status" value="1"/>
</dbReference>
<dbReference type="CDD" id="cd01335">
    <property type="entry name" value="Radical_SAM"/>
    <property type="match status" value="1"/>
</dbReference>
<name>A0ABN6LWA2_9ENTR</name>
<dbReference type="NCBIfam" id="TIGR02351">
    <property type="entry name" value="thiH"/>
    <property type="match status" value="1"/>
</dbReference>
<dbReference type="EMBL" id="AP025334">
    <property type="protein sequence ID" value="BDD53634.1"/>
    <property type="molecule type" value="Genomic_DNA"/>
</dbReference>
<dbReference type="SFLD" id="SFLDG01081">
    <property type="entry name" value="cleavage_of_the_Ca-Cb_bond_in"/>
    <property type="match status" value="1"/>
</dbReference>
<keyword evidence="10" id="KW-1185">Reference proteome</keyword>
<accession>A0ABN6LWA2</accession>
<dbReference type="InterPro" id="IPR007197">
    <property type="entry name" value="rSAM"/>
</dbReference>
<dbReference type="RefSeq" id="WP_071193731.1">
    <property type="nucleotide sequence ID" value="NZ_AP025334.1"/>
</dbReference>
<dbReference type="SFLD" id="SFLDS00029">
    <property type="entry name" value="Radical_SAM"/>
    <property type="match status" value="1"/>
</dbReference>
<evidence type="ECO:0000259" key="8">
    <source>
        <dbReference type="PROSITE" id="PS51918"/>
    </source>
</evidence>
<dbReference type="InterPro" id="IPR058240">
    <property type="entry name" value="rSAM_sf"/>
</dbReference>
<dbReference type="InterPro" id="IPR013785">
    <property type="entry name" value="Aldolase_TIM"/>
</dbReference>
<feature type="region of interest" description="Disordered" evidence="7">
    <location>
        <begin position="324"/>
        <end position="345"/>
    </location>
</feature>
<dbReference type="SFLD" id="SFLDG01060">
    <property type="entry name" value="BATS_domain_containing"/>
    <property type="match status" value="1"/>
</dbReference>
<gene>
    <name evidence="9" type="primary">thiH</name>
    <name evidence="9" type="ORF">PDTA9734_51210</name>
</gene>
<reference evidence="9 10" key="1">
    <citation type="submission" date="2021-12" db="EMBL/GenBank/DDBJ databases">
        <title>Complete genome sequence of Phytobacter diazotrophicus TA9734.</title>
        <authorList>
            <person name="Kubota H."/>
            <person name="Nakayama Y."/>
            <person name="Ariyoshi T."/>
        </authorList>
    </citation>
    <scope>NUCLEOTIDE SEQUENCE [LARGE SCALE GENOMIC DNA]</scope>
    <source>
        <strain evidence="9 10">TA9734</strain>
    </source>
</reference>
<keyword evidence="4" id="KW-0479">Metal-binding</keyword>
<organism evidence="9 10">
    <name type="scientific">Phytobacter diazotrophicus</name>
    <dbReference type="NCBI Taxonomy" id="395631"/>
    <lineage>
        <taxon>Bacteria</taxon>
        <taxon>Pseudomonadati</taxon>
        <taxon>Pseudomonadota</taxon>
        <taxon>Gammaproteobacteria</taxon>
        <taxon>Enterobacterales</taxon>
        <taxon>Enterobacteriaceae</taxon>
        <taxon>Phytobacter</taxon>
    </lineage>
</organism>
<keyword evidence="5" id="KW-0408">Iron</keyword>